<feature type="non-terminal residue" evidence="2">
    <location>
        <position position="82"/>
    </location>
</feature>
<feature type="region of interest" description="Disordered" evidence="1">
    <location>
        <begin position="22"/>
        <end position="82"/>
    </location>
</feature>
<reference evidence="2" key="1">
    <citation type="submission" date="2020-02" db="EMBL/GenBank/DDBJ databases">
        <authorList>
            <person name="Meier V. D."/>
        </authorList>
    </citation>
    <scope>NUCLEOTIDE SEQUENCE</scope>
    <source>
        <strain evidence="2">AVDCRST_MAG89</strain>
    </source>
</reference>
<feature type="compositionally biased region" description="Basic and acidic residues" evidence="1">
    <location>
        <begin position="22"/>
        <end position="36"/>
    </location>
</feature>
<accession>A0A6J4MR74</accession>
<sequence length="82" mass="8713">VRSSRGVHPHLDVEADFLRDTGEIGRRAARDDRGSREAGLSARARIGGAPARQQHEQGKEQNAPGPGSCKHLQGVHGALCPV</sequence>
<evidence type="ECO:0000313" key="2">
    <source>
        <dbReference type="EMBL" id="CAA9366548.1"/>
    </source>
</evidence>
<organism evidence="2">
    <name type="scientific">uncultured Gemmatimonadota bacterium</name>
    <dbReference type="NCBI Taxonomy" id="203437"/>
    <lineage>
        <taxon>Bacteria</taxon>
        <taxon>Pseudomonadati</taxon>
        <taxon>Gemmatimonadota</taxon>
        <taxon>environmental samples</taxon>
    </lineage>
</organism>
<gene>
    <name evidence="2" type="ORF">AVDCRST_MAG89-4146</name>
</gene>
<protein>
    <submittedName>
        <fullName evidence="2">Uncharacterized protein</fullName>
    </submittedName>
</protein>
<proteinExistence type="predicted"/>
<dbReference type="AlphaFoldDB" id="A0A6J4MR74"/>
<dbReference type="EMBL" id="CADCTV010000867">
    <property type="protein sequence ID" value="CAA9366548.1"/>
    <property type="molecule type" value="Genomic_DNA"/>
</dbReference>
<evidence type="ECO:0000256" key="1">
    <source>
        <dbReference type="SAM" id="MobiDB-lite"/>
    </source>
</evidence>
<feature type="non-terminal residue" evidence="2">
    <location>
        <position position="1"/>
    </location>
</feature>
<name>A0A6J4MR74_9BACT</name>